<dbReference type="InterPro" id="IPR018356">
    <property type="entry name" value="Tscrpt_reg_HTH_DeoR_CS"/>
</dbReference>
<dbReference type="Pfam" id="PF08220">
    <property type="entry name" value="HTH_DeoR"/>
    <property type="match status" value="1"/>
</dbReference>
<dbReference type="InterPro" id="IPR036388">
    <property type="entry name" value="WH-like_DNA-bd_sf"/>
</dbReference>
<keyword evidence="1" id="KW-0805">Transcription regulation</keyword>
<dbReference type="SUPFAM" id="SSF100950">
    <property type="entry name" value="NagB/RpiA/CoA transferase-like"/>
    <property type="match status" value="1"/>
</dbReference>
<keyword evidence="3" id="KW-0804">Transcription</keyword>
<dbReference type="AlphaFoldDB" id="A0A0C5W1N0"/>
<evidence type="ECO:0000256" key="2">
    <source>
        <dbReference type="ARBA" id="ARBA00023125"/>
    </source>
</evidence>
<accession>A0A0C5W1N0</accession>
<dbReference type="PANTHER" id="PTHR30363">
    <property type="entry name" value="HTH-TYPE TRANSCRIPTIONAL REGULATOR SRLR-RELATED"/>
    <property type="match status" value="1"/>
</dbReference>
<evidence type="ECO:0000259" key="4">
    <source>
        <dbReference type="PROSITE" id="PS51000"/>
    </source>
</evidence>
<organism evidence="5 6">
    <name type="scientific">Gynuella sunshinyii YC6258</name>
    <dbReference type="NCBI Taxonomy" id="1445510"/>
    <lineage>
        <taxon>Bacteria</taxon>
        <taxon>Pseudomonadati</taxon>
        <taxon>Pseudomonadota</taxon>
        <taxon>Gammaproteobacteria</taxon>
        <taxon>Oceanospirillales</taxon>
        <taxon>Saccharospirillaceae</taxon>
        <taxon>Gynuella</taxon>
    </lineage>
</organism>
<dbReference type="InterPro" id="IPR036390">
    <property type="entry name" value="WH_DNA-bd_sf"/>
</dbReference>
<gene>
    <name evidence="5" type="ORF">YC6258_04552</name>
</gene>
<proteinExistence type="predicted"/>
<dbReference type="GO" id="GO:0003700">
    <property type="term" value="F:DNA-binding transcription factor activity"/>
    <property type="evidence" value="ECO:0007669"/>
    <property type="project" value="InterPro"/>
</dbReference>
<dbReference type="InterPro" id="IPR037171">
    <property type="entry name" value="NagB/RpiA_transferase-like"/>
</dbReference>
<dbReference type="PROSITE" id="PS51000">
    <property type="entry name" value="HTH_DEOR_2"/>
    <property type="match status" value="1"/>
</dbReference>
<evidence type="ECO:0000313" key="5">
    <source>
        <dbReference type="EMBL" id="AJQ96584.1"/>
    </source>
</evidence>
<dbReference type="PANTHER" id="PTHR30363:SF55">
    <property type="entry name" value="HTH-TYPE TRANSCRIPTIONAL REGULATOR ULAR"/>
    <property type="match status" value="1"/>
</dbReference>
<keyword evidence="6" id="KW-1185">Reference proteome</keyword>
<dbReference type="PROSITE" id="PS00894">
    <property type="entry name" value="HTH_DEOR_1"/>
    <property type="match status" value="1"/>
</dbReference>
<dbReference type="Pfam" id="PF00455">
    <property type="entry name" value="DeoRC"/>
    <property type="match status" value="1"/>
</dbReference>
<feature type="domain" description="HTH deoR-type" evidence="4">
    <location>
        <begin position="3"/>
        <end position="58"/>
    </location>
</feature>
<evidence type="ECO:0000256" key="1">
    <source>
        <dbReference type="ARBA" id="ARBA00023015"/>
    </source>
</evidence>
<evidence type="ECO:0000313" key="6">
    <source>
        <dbReference type="Proteomes" id="UP000032266"/>
    </source>
</evidence>
<dbReference type="OrthoDB" id="9814815at2"/>
<reference evidence="5 6" key="1">
    <citation type="submission" date="2014-01" db="EMBL/GenBank/DDBJ databases">
        <title>Full genme sequencing of cellulolytic bacterium Gynuella sunshinyii YC6258T gen. nov., sp. nov.</title>
        <authorList>
            <person name="Khan H."/>
            <person name="Chung E.J."/>
            <person name="Chung Y.R."/>
        </authorList>
    </citation>
    <scope>NUCLEOTIDE SEQUENCE [LARGE SCALE GENOMIC DNA]</scope>
    <source>
        <strain evidence="5 6">YC6258</strain>
    </source>
</reference>
<evidence type="ECO:0000256" key="3">
    <source>
        <dbReference type="ARBA" id="ARBA00023163"/>
    </source>
</evidence>
<protein>
    <submittedName>
        <fullName evidence="5">Transcriptional regulator of sugar metabolism</fullName>
    </submittedName>
</protein>
<dbReference type="KEGG" id="gsn:YC6258_04552"/>
<dbReference type="STRING" id="1445510.YC6258_04552"/>
<dbReference type="HOGENOM" id="CLU_060699_0_1_6"/>
<dbReference type="InterPro" id="IPR001034">
    <property type="entry name" value="DeoR_HTH"/>
</dbReference>
<name>A0A0C5W1N0_9GAMM</name>
<dbReference type="InterPro" id="IPR014036">
    <property type="entry name" value="DeoR-like_C"/>
</dbReference>
<dbReference type="GO" id="GO:0003677">
    <property type="term" value="F:DNA binding"/>
    <property type="evidence" value="ECO:0007669"/>
    <property type="project" value="UniProtKB-KW"/>
</dbReference>
<dbReference type="SMART" id="SM00420">
    <property type="entry name" value="HTH_DEOR"/>
    <property type="match status" value="1"/>
</dbReference>
<keyword evidence="2" id="KW-0238">DNA-binding</keyword>
<dbReference type="Gene3D" id="3.40.50.1360">
    <property type="match status" value="1"/>
</dbReference>
<dbReference type="PRINTS" id="PR00037">
    <property type="entry name" value="HTHLACR"/>
</dbReference>
<dbReference type="SUPFAM" id="SSF46785">
    <property type="entry name" value="Winged helix' DNA-binding domain"/>
    <property type="match status" value="1"/>
</dbReference>
<dbReference type="Gene3D" id="1.10.10.10">
    <property type="entry name" value="Winged helix-like DNA-binding domain superfamily/Winged helix DNA-binding domain"/>
    <property type="match status" value="1"/>
</dbReference>
<sequence length="266" mass="29145">MHEVERHRIILAEVEEKPIATLSYLVDLLGASEATIRRDINDLHKKGKLKKVRGGAEALHPPTNVSLVGRPYSVNQTINARAKRQIAQAAVELLEDGMSISISGGTTTYFMSEFMRTRKLQVLTNSFVIAEQLVKRSKCVVTLPGGSIYRDQNIILSPFPDDISSRYYASLLFIGAHGVGPQGVMEADPQIVQAVMKLMDQAECRVLLVDSSKFQNRSNLLVCPLSKIDIVITDDGIDAKSRKMIEAAGSQLVIAKNDVDSVEPAG</sequence>
<dbReference type="SMART" id="SM01134">
    <property type="entry name" value="DeoRC"/>
    <property type="match status" value="1"/>
</dbReference>
<dbReference type="Proteomes" id="UP000032266">
    <property type="component" value="Chromosome"/>
</dbReference>
<dbReference type="EMBL" id="CP007142">
    <property type="protein sequence ID" value="AJQ96584.1"/>
    <property type="molecule type" value="Genomic_DNA"/>
</dbReference>
<dbReference type="InterPro" id="IPR050313">
    <property type="entry name" value="Carb_Metab_HTH_regulators"/>
</dbReference>
<dbReference type="RefSeq" id="WP_044618568.1">
    <property type="nucleotide sequence ID" value="NZ_CP007142.1"/>
</dbReference>